<reference evidence="2" key="1">
    <citation type="journal article" date="2023" name="G3 (Bethesda)">
        <title>Genome assembly and association tests identify interacting loci associated with vigor, precocity, and sex in interspecific pistachio rootstocks.</title>
        <authorList>
            <person name="Palmer W."/>
            <person name="Jacygrad E."/>
            <person name="Sagayaradj S."/>
            <person name="Cavanaugh K."/>
            <person name="Han R."/>
            <person name="Bertier L."/>
            <person name="Beede B."/>
            <person name="Kafkas S."/>
            <person name="Golino D."/>
            <person name="Preece J."/>
            <person name="Michelmore R."/>
        </authorList>
    </citation>
    <scope>NUCLEOTIDE SEQUENCE [LARGE SCALE GENOMIC DNA]</scope>
</reference>
<sequence length="284" mass="32066">MAILNRHSVLNGLNTNMGDKLNKLYKCWEDDPDIGFLMTKWSGVLCWWRYCCTLSLDQPRKLASHSQVAILNGITMGGGVGVSIPGTFRIASGRTVFENPETLTGFHPDPGASFYLPHLPGRLGEYLALTWEKLNAAEMMACGLATHYSLSEEREGAETNDAWCSSTLRRLKEASPLSLKVSLRSVRYEKVDLRPLIKAWSVNTKCYYKGYLRKFLVIFVREFVRKRGQGPCPKVLDSHGFQTVQWSFPSLEQVLEDVVDCYFSLLSETEPDLELPTKLRDASD</sequence>
<proteinExistence type="predicted"/>
<evidence type="ECO:0000313" key="1">
    <source>
        <dbReference type="EMBL" id="KAJ0098158.1"/>
    </source>
</evidence>
<name>A0ACC1BGS8_9ROSI</name>
<keyword evidence="2" id="KW-1185">Reference proteome</keyword>
<gene>
    <name evidence="1" type="ORF">Patl1_28126</name>
</gene>
<organism evidence="1 2">
    <name type="scientific">Pistacia atlantica</name>
    <dbReference type="NCBI Taxonomy" id="434234"/>
    <lineage>
        <taxon>Eukaryota</taxon>
        <taxon>Viridiplantae</taxon>
        <taxon>Streptophyta</taxon>
        <taxon>Embryophyta</taxon>
        <taxon>Tracheophyta</taxon>
        <taxon>Spermatophyta</taxon>
        <taxon>Magnoliopsida</taxon>
        <taxon>eudicotyledons</taxon>
        <taxon>Gunneridae</taxon>
        <taxon>Pentapetalae</taxon>
        <taxon>rosids</taxon>
        <taxon>malvids</taxon>
        <taxon>Sapindales</taxon>
        <taxon>Anacardiaceae</taxon>
        <taxon>Pistacia</taxon>
    </lineage>
</organism>
<dbReference type="EMBL" id="CM047901">
    <property type="protein sequence ID" value="KAJ0098158.1"/>
    <property type="molecule type" value="Genomic_DNA"/>
</dbReference>
<comment type="caution">
    <text evidence="1">The sequence shown here is derived from an EMBL/GenBank/DDBJ whole genome shotgun (WGS) entry which is preliminary data.</text>
</comment>
<evidence type="ECO:0000313" key="2">
    <source>
        <dbReference type="Proteomes" id="UP001164250"/>
    </source>
</evidence>
<dbReference type="Proteomes" id="UP001164250">
    <property type="component" value="Chromosome 5"/>
</dbReference>
<protein>
    <submittedName>
        <fullName evidence="1">Uncharacterized protein</fullName>
    </submittedName>
</protein>
<accession>A0ACC1BGS8</accession>